<dbReference type="RefSeq" id="WP_186868123.1">
    <property type="nucleotide sequence ID" value="NZ_JACOOL010000001.1"/>
</dbReference>
<evidence type="ECO:0000256" key="7">
    <source>
        <dbReference type="ARBA" id="ARBA00014944"/>
    </source>
</evidence>
<evidence type="ECO:0000256" key="12">
    <source>
        <dbReference type="ARBA" id="ARBA00023098"/>
    </source>
</evidence>
<keyword evidence="14" id="KW-0594">Phospholipid biosynthesis</keyword>
<dbReference type="PANTHER" id="PTHR14269:SF62">
    <property type="entry name" value="CDP-DIACYLGLYCEROL--GLYCEROL-3-PHOSPHATE 3-PHOSPHATIDYLTRANSFERASE 1, CHLOROPLASTIC"/>
    <property type="match status" value="1"/>
</dbReference>
<dbReference type="InterPro" id="IPR000462">
    <property type="entry name" value="CDP-OH_P_trans"/>
</dbReference>
<organism evidence="20 21">
    <name type="scientific">Ornithinibacillus hominis</name>
    <dbReference type="NCBI Taxonomy" id="2763055"/>
    <lineage>
        <taxon>Bacteria</taxon>
        <taxon>Bacillati</taxon>
        <taxon>Bacillota</taxon>
        <taxon>Bacilli</taxon>
        <taxon>Bacillales</taxon>
        <taxon>Bacillaceae</taxon>
        <taxon>Ornithinibacillus</taxon>
    </lineage>
</organism>
<evidence type="ECO:0000256" key="13">
    <source>
        <dbReference type="ARBA" id="ARBA00023136"/>
    </source>
</evidence>
<comment type="caution">
    <text evidence="20">The sequence shown here is derived from an EMBL/GenBank/DDBJ whole genome shotgun (WGS) entry which is preliminary data.</text>
</comment>
<evidence type="ECO:0000256" key="19">
    <source>
        <dbReference type="SAM" id="Phobius"/>
    </source>
</evidence>
<evidence type="ECO:0000256" key="10">
    <source>
        <dbReference type="ARBA" id="ARBA00022692"/>
    </source>
</evidence>
<keyword evidence="12" id="KW-0443">Lipid metabolism</keyword>
<comment type="subcellular location">
    <subcellularLocation>
        <location evidence="2">Membrane</location>
        <topology evidence="2">Multi-pass membrane protein</topology>
    </subcellularLocation>
</comment>
<evidence type="ECO:0000256" key="15">
    <source>
        <dbReference type="ARBA" id="ARBA00023264"/>
    </source>
</evidence>
<feature type="transmembrane region" description="Helical" evidence="19">
    <location>
        <begin position="154"/>
        <end position="175"/>
    </location>
</feature>
<dbReference type="Proteomes" id="UP000637359">
    <property type="component" value="Unassembled WGS sequence"/>
</dbReference>
<evidence type="ECO:0000256" key="8">
    <source>
        <dbReference type="ARBA" id="ARBA00022516"/>
    </source>
</evidence>
<evidence type="ECO:0000313" key="21">
    <source>
        <dbReference type="Proteomes" id="UP000637359"/>
    </source>
</evidence>
<keyword evidence="10 19" id="KW-0812">Transmembrane</keyword>
<dbReference type="InterPro" id="IPR050324">
    <property type="entry name" value="CDP-alcohol_PTase-I"/>
</dbReference>
<dbReference type="Gene3D" id="1.20.120.1760">
    <property type="match status" value="1"/>
</dbReference>
<keyword evidence="8" id="KW-0444">Lipid biosynthesis</keyword>
<protein>
    <recommendedName>
        <fullName evidence="7">CDP-diacylglycerol--glycerol-3-phosphate 3-phosphatidyltransferase</fullName>
        <ecNumber evidence="6">2.7.8.5</ecNumber>
    </recommendedName>
    <alternativeName>
        <fullName evidence="16">Phosphatidylglycerophosphate synthase</fullName>
    </alternativeName>
</protein>
<evidence type="ECO:0000256" key="17">
    <source>
        <dbReference type="ARBA" id="ARBA00048586"/>
    </source>
</evidence>
<dbReference type="Pfam" id="PF01066">
    <property type="entry name" value="CDP-OH_P_transf"/>
    <property type="match status" value="1"/>
</dbReference>
<keyword evidence="9 18" id="KW-0808">Transferase</keyword>
<feature type="transmembrane region" description="Helical" evidence="19">
    <location>
        <begin position="129"/>
        <end position="148"/>
    </location>
</feature>
<feature type="transmembrane region" description="Helical" evidence="19">
    <location>
        <begin position="95"/>
        <end position="117"/>
    </location>
</feature>
<dbReference type="GO" id="GO:0008444">
    <property type="term" value="F:CDP-diacylglycerol-glycerol-3-phosphate 3-phosphatidyltransferase activity"/>
    <property type="evidence" value="ECO:0007669"/>
    <property type="project" value="UniProtKB-EC"/>
</dbReference>
<dbReference type="PIRSF" id="PIRSF000847">
    <property type="entry name" value="Phos_ph_gly_syn"/>
    <property type="match status" value="1"/>
</dbReference>
<evidence type="ECO:0000256" key="5">
    <source>
        <dbReference type="ARBA" id="ARBA00010441"/>
    </source>
</evidence>
<comment type="pathway">
    <text evidence="3">Phospholipid metabolism; phosphatidylglycerol biosynthesis; phosphatidylglycerol from CDP-diacylglycerol: step 1/2.</text>
</comment>
<dbReference type="AlphaFoldDB" id="A0A923L2R9"/>
<keyword evidence="11 19" id="KW-1133">Transmembrane helix</keyword>
<evidence type="ECO:0000313" key="20">
    <source>
        <dbReference type="EMBL" id="MBC5635418.1"/>
    </source>
</evidence>
<dbReference type="InterPro" id="IPR043130">
    <property type="entry name" value="CDP-OH_PTrfase_TM_dom"/>
</dbReference>
<proteinExistence type="inferred from homology"/>
<evidence type="ECO:0000256" key="6">
    <source>
        <dbReference type="ARBA" id="ARBA00013170"/>
    </source>
</evidence>
<comment type="catalytic activity">
    <reaction evidence="17">
        <text>a CDP-1,2-diacyl-sn-glycerol + sn-glycerol 3-phosphate = a 1,2-diacyl-sn-glycero-3-phospho-(1'-sn-glycero-3'-phosphate) + CMP + H(+)</text>
        <dbReference type="Rhea" id="RHEA:12593"/>
        <dbReference type="ChEBI" id="CHEBI:15378"/>
        <dbReference type="ChEBI" id="CHEBI:57597"/>
        <dbReference type="ChEBI" id="CHEBI:58332"/>
        <dbReference type="ChEBI" id="CHEBI:60110"/>
        <dbReference type="ChEBI" id="CHEBI:60377"/>
        <dbReference type="EC" id="2.7.8.5"/>
    </reaction>
</comment>
<evidence type="ECO:0000256" key="1">
    <source>
        <dbReference type="ARBA" id="ARBA00003973"/>
    </source>
</evidence>
<feature type="transmembrane region" description="Helical" evidence="19">
    <location>
        <begin position="39"/>
        <end position="60"/>
    </location>
</feature>
<comment type="pathway">
    <text evidence="4">Lipid metabolism.</text>
</comment>
<gene>
    <name evidence="20" type="ORF">H8S33_01145</name>
</gene>
<keyword evidence="13 19" id="KW-0472">Membrane</keyword>
<reference evidence="20" key="1">
    <citation type="submission" date="2020-08" db="EMBL/GenBank/DDBJ databases">
        <title>Genome public.</title>
        <authorList>
            <person name="Liu C."/>
            <person name="Sun Q."/>
        </authorList>
    </citation>
    <scope>NUCLEOTIDE SEQUENCE</scope>
    <source>
        <strain evidence="20">BX22</strain>
    </source>
</reference>
<evidence type="ECO:0000256" key="16">
    <source>
        <dbReference type="ARBA" id="ARBA00033018"/>
    </source>
</evidence>
<feature type="transmembrane region" description="Helical" evidence="19">
    <location>
        <begin position="14"/>
        <end position="32"/>
    </location>
</feature>
<evidence type="ECO:0000256" key="4">
    <source>
        <dbReference type="ARBA" id="ARBA00005189"/>
    </source>
</evidence>
<sequence>MKLTAKEIWSIPNILSYIRLLLIPIFVYIYITANSTSDYYVAALIILLSGLTDMFDGLIARKFNQITELGKTIDPIADKLTQAAIVGCLMFRYDYMWILVLLLVVKELFMGINGLILLKKGKKLDGAMWFGKVSTAIFYAAAFILIAFPEISPHYASLLMLITGVFLALSFILYIPEFLKLYRNPS</sequence>
<name>A0A923L2R9_9BACI</name>
<accession>A0A923L2R9</accession>
<comment type="function">
    <text evidence="1">This protein catalyzes the committed step to the synthesis of the acidic phospholipids.</text>
</comment>
<dbReference type="GO" id="GO:0046474">
    <property type="term" value="P:glycerophospholipid biosynthetic process"/>
    <property type="evidence" value="ECO:0007669"/>
    <property type="project" value="TreeGrafter"/>
</dbReference>
<dbReference type="EMBL" id="JACOOL010000001">
    <property type="protein sequence ID" value="MBC5635418.1"/>
    <property type="molecule type" value="Genomic_DNA"/>
</dbReference>
<comment type="similarity">
    <text evidence="5 18">Belongs to the CDP-alcohol phosphatidyltransferase class-I family.</text>
</comment>
<evidence type="ECO:0000256" key="3">
    <source>
        <dbReference type="ARBA" id="ARBA00005042"/>
    </source>
</evidence>
<keyword evidence="15" id="KW-1208">Phospholipid metabolism</keyword>
<evidence type="ECO:0000256" key="14">
    <source>
        <dbReference type="ARBA" id="ARBA00023209"/>
    </source>
</evidence>
<dbReference type="InterPro" id="IPR004570">
    <property type="entry name" value="Phosphatidylglycerol_P_synth"/>
</dbReference>
<evidence type="ECO:0000256" key="9">
    <source>
        <dbReference type="ARBA" id="ARBA00022679"/>
    </source>
</evidence>
<evidence type="ECO:0000256" key="18">
    <source>
        <dbReference type="RuleBase" id="RU003750"/>
    </source>
</evidence>
<dbReference type="GO" id="GO:0016020">
    <property type="term" value="C:membrane"/>
    <property type="evidence" value="ECO:0007669"/>
    <property type="project" value="UniProtKB-SubCell"/>
</dbReference>
<keyword evidence="21" id="KW-1185">Reference proteome</keyword>
<dbReference type="InterPro" id="IPR048254">
    <property type="entry name" value="CDP_ALCOHOL_P_TRANSF_CS"/>
</dbReference>
<dbReference type="EC" id="2.7.8.5" evidence="6"/>
<evidence type="ECO:0000256" key="2">
    <source>
        <dbReference type="ARBA" id="ARBA00004141"/>
    </source>
</evidence>
<evidence type="ECO:0000256" key="11">
    <source>
        <dbReference type="ARBA" id="ARBA00022989"/>
    </source>
</evidence>
<dbReference type="PROSITE" id="PS00379">
    <property type="entry name" value="CDP_ALCOHOL_P_TRANSF"/>
    <property type="match status" value="1"/>
</dbReference>
<dbReference type="PANTHER" id="PTHR14269">
    <property type="entry name" value="CDP-DIACYLGLYCEROL--GLYCEROL-3-PHOSPHATE 3-PHOSPHATIDYLTRANSFERASE-RELATED"/>
    <property type="match status" value="1"/>
</dbReference>